<evidence type="ECO:0000256" key="10">
    <source>
        <dbReference type="SAM" id="MobiDB-lite"/>
    </source>
</evidence>
<feature type="compositionally biased region" description="Polar residues" evidence="10">
    <location>
        <begin position="412"/>
        <end position="425"/>
    </location>
</feature>
<evidence type="ECO:0000313" key="14">
    <source>
        <dbReference type="WBParaSite" id="EVEC_0001020701-mRNA-1"/>
    </source>
</evidence>
<proteinExistence type="inferred from homology"/>
<evidence type="ECO:0000256" key="9">
    <source>
        <dbReference type="SAM" id="Coils"/>
    </source>
</evidence>
<evidence type="ECO:0000256" key="8">
    <source>
        <dbReference type="PROSITE-ProRule" id="PRU00723"/>
    </source>
</evidence>
<reference evidence="12 13" key="2">
    <citation type="submission" date="2018-10" db="EMBL/GenBank/DDBJ databases">
        <authorList>
            <consortium name="Pathogen Informatics"/>
        </authorList>
    </citation>
    <scope>NUCLEOTIDE SEQUENCE [LARGE SCALE GENOMIC DNA]</scope>
</reference>
<dbReference type="InterPro" id="IPR045234">
    <property type="entry name" value="Unkempt-like"/>
</dbReference>
<dbReference type="SUPFAM" id="SSF90229">
    <property type="entry name" value="CCCH zinc finger"/>
    <property type="match status" value="1"/>
</dbReference>
<sequence>MMKSTNLKGTDDGMELAALHCWGYSSQRDSRLTDVQYQNDLIRFCNNRCETDWISLCKSCQVIRFGKDRKLPKSTYLLEFRVKPCEQFKQHQCQQHRPYTCFNYHFANQRRRRPVRREDGTFNYSAGVYCDKYDENTGDCPDGDSCEFLHRVAGDVERKYHPRYYKTALCVHPTDARGLCSKNGAHCAFAHSTQDLRQPLHDALESYDGSLLDSENRDKTSFVIEDPIWNDQMHVLSCYKTEQCRKPARLCRQGYACPFYHSSKDRRRPPALYKYRSTPCPAAKSGDEWLEPEQCENGSECGYCHTRTEQQFHPDIYKSTKCNNMLEHGYCPRGVFCAFAHHDSELDVQRVPYYKSAGTTSNAPAPIVPENTTASAPSPVSHTDSNNTSISTHFTSGTTPTYSAVLKHRQSQTKNTSEDSQNQNSYFKAPGYERAQMSPQRNNDAAAGRMRTSSLTMGPLDLGFSVSGDSLVSSLPSYSAFNNLPRTVGENSLRVLPNAIDEIPLDEISNSALSPITEVKENKLLGDVFSTSGFPSATSPLQIPGPSSPFGPSSLTSVGDSLFAHHKISNDSAVSIGDYVGSASSLSLFQENPVSDFSSLPSELLSREELQEQLRKKSEELIVHHQKLTIWEEGLKKARQACEVWRKNAEYFRQLAENAEKEKLRAIMEKDEALREVEKLRREILSKGGDNQLPLEISTFTSYNSFASYSPLENADQTVDGPVCARCGRGKRSDARNPPCPLCCS</sequence>
<evidence type="ECO:0000256" key="3">
    <source>
        <dbReference type="ARBA" id="ARBA00022490"/>
    </source>
</evidence>
<dbReference type="PROSITE" id="PS50103">
    <property type="entry name" value="ZF_C3H1"/>
    <property type="match status" value="3"/>
</dbReference>
<comment type="subcellular location">
    <subcellularLocation>
        <location evidence="1">Cytoplasm</location>
    </subcellularLocation>
</comment>
<dbReference type="WBParaSite" id="EVEC_0001020701-mRNA-1">
    <property type="protein sequence ID" value="EVEC_0001020701-mRNA-1"/>
    <property type="gene ID" value="EVEC_0001020701"/>
</dbReference>
<organism evidence="14">
    <name type="scientific">Enterobius vermicularis</name>
    <name type="common">Human pinworm</name>
    <dbReference type="NCBI Taxonomy" id="51028"/>
    <lineage>
        <taxon>Eukaryota</taxon>
        <taxon>Metazoa</taxon>
        <taxon>Ecdysozoa</taxon>
        <taxon>Nematoda</taxon>
        <taxon>Chromadorea</taxon>
        <taxon>Rhabditida</taxon>
        <taxon>Spirurina</taxon>
        <taxon>Oxyuridomorpha</taxon>
        <taxon>Oxyuroidea</taxon>
        <taxon>Oxyuridae</taxon>
        <taxon>Enterobius</taxon>
    </lineage>
</organism>
<dbReference type="InterPro" id="IPR040594">
    <property type="entry name" value="UNK_Znf_1"/>
</dbReference>
<dbReference type="PANTHER" id="PTHR14493">
    <property type="entry name" value="UNKEMPT FAMILY MEMBER"/>
    <property type="match status" value="1"/>
</dbReference>
<dbReference type="SMART" id="SM00356">
    <property type="entry name" value="ZnF_C3H1"/>
    <property type="match status" value="5"/>
</dbReference>
<evidence type="ECO:0000313" key="13">
    <source>
        <dbReference type="Proteomes" id="UP000274131"/>
    </source>
</evidence>
<keyword evidence="5" id="KW-0677">Repeat</keyword>
<keyword evidence="4 8" id="KW-0479">Metal-binding</keyword>
<dbReference type="InterPro" id="IPR036855">
    <property type="entry name" value="Znf_CCCH_sf"/>
</dbReference>
<dbReference type="GO" id="GO:0005737">
    <property type="term" value="C:cytoplasm"/>
    <property type="evidence" value="ECO:0007669"/>
    <property type="project" value="UniProtKB-SubCell"/>
</dbReference>
<feature type="coiled-coil region" evidence="9">
    <location>
        <begin position="656"/>
        <end position="683"/>
    </location>
</feature>
<name>A0A0N4VHA6_ENTVE</name>
<dbReference type="PANTHER" id="PTHR14493:SF50">
    <property type="entry name" value="RING FINGER PROTEIN UNKEMPT"/>
    <property type="match status" value="1"/>
</dbReference>
<evidence type="ECO:0000313" key="12">
    <source>
        <dbReference type="EMBL" id="VDD94801.1"/>
    </source>
</evidence>
<dbReference type="EMBL" id="UXUI01010134">
    <property type="protein sequence ID" value="VDD94801.1"/>
    <property type="molecule type" value="Genomic_DNA"/>
</dbReference>
<feature type="region of interest" description="Disordered" evidence="10">
    <location>
        <begin position="406"/>
        <end position="425"/>
    </location>
</feature>
<evidence type="ECO:0000256" key="6">
    <source>
        <dbReference type="ARBA" id="ARBA00022771"/>
    </source>
</evidence>
<evidence type="ECO:0000256" key="1">
    <source>
        <dbReference type="ARBA" id="ARBA00004496"/>
    </source>
</evidence>
<evidence type="ECO:0000256" key="5">
    <source>
        <dbReference type="ARBA" id="ARBA00022737"/>
    </source>
</evidence>
<dbReference type="OrthoDB" id="20534at2759"/>
<dbReference type="Proteomes" id="UP000274131">
    <property type="component" value="Unassembled WGS sequence"/>
</dbReference>
<keyword evidence="9" id="KW-0175">Coiled coil</keyword>
<dbReference type="AlphaFoldDB" id="A0A0N4VHA6"/>
<keyword evidence="7 8" id="KW-0862">Zinc</keyword>
<feature type="zinc finger region" description="C3H1-type" evidence="8">
    <location>
        <begin position="316"/>
        <end position="344"/>
    </location>
</feature>
<dbReference type="Pfam" id="PF23261">
    <property type="entry name" value="zf-CCCH_11"/>
    <property type="match status" value="1"/>
</dbReference>
<feature type="domain" description="C3H1-type" evidence="11">
    <location>
        <begin position="129"/>
        <end position="153"/>
    </location>
</feature>
<dbReference type="InterPro" id="IPR000571">
    <property type="entry name" value="Znf_CCCH"/>
</dbReference>
<feature type="zinc finger region" description="C3H1-type" evidence="8">
    <location>
        <begin position="164"/>
        <end position="194"/>
    </location>
</feature>
<accession>A0A0N4VHA6</accession>
<dbReference type="Pfam" id="PF25427">
    <property type="entry name" value="zf-CCCH_UNK"/>
    <property type="match status" value="1"/>
</dbReference>
<keyword evidence="6 8" id="KW-0863">Zinc-finger</keyword>
<dbReference type="Pfam" id="PF23035">
    <property type="entry name" value="zf-CCCH_UNK-like_4th"/>
    <property type="match status" value="1"/>
</dbReference>
<dbReference type="InterPro" id="IPR057296">
    <property type="entry name" value="UNK_Znf_5"/>
</dbReference>
<dbReference type="Pfam" id="PF00642">
    <property type="entry name" value="zf-CCCH"/>
    <property type="match status" value="1"/>
</dbReference>
<feature type="region of interest" description="Disordered" evidence="10">
    <location>
        <begin position="358"/>
        <end position="398"/>
    </location>
</feature>
<dbReference type="InterPro" id="IPR057295">
    <property type="entry name" value="UNK_Znf_4"/>
</dbReference>
<dbReference type="Gene3D" id="4.10.1000.10">
    <property type="entry name" value="Zinc finger, CCCH-type"/>
    <property type="match status" value="2"/>
</dbReference>
<feature type="zinc finger region" description="C3H1-type" evidence="8">
    <location>
        <begin position="129"/>
        <end position="153"/>
    </location>
</feature>
<keyword evidence="3" id="KW-0963">Cytoplasm</keyword>
<evidence type="ECO:0000259" key="11">
    <source>
        <dbReference type="PROSITE" id="PS50103"/>
    </source>
</evidence>
<evidence type="ECO:0000256" key="4">
    <source>
        <dbReference type="ARBA" id="ARBA00022723"/>
    </source>
</evidence>
<feature type="domain" description="C3H1-type" evidence="11">
    <location>
        <begin position="316"/>
        <end position="344"/>
    </location>
</feature>
<dbReference type="STRING" id="51028.A0A0N4VHA6"/>
<gene>
    <name evidence="12" type="ORF">EVEC_LOCUS9552</name>
</gene>
<protein>
    <submittedName>
        <fullName evidence="14">RING finger protein unkempt</fullName>
    </submittedName>
</protein>
<feature type="compositionally biased region" description="Polar residues" evidence="10">
    <location>
        <begin position="370"/>
        <end position="398"/>
    </location>
</feature>
<keyword evidence="13" id="KW-1185">Reference proteome</keyword>
<evidence type="ECO:0000256" key="2">
    <source>
        <dbReference type="ARBA" id="ARBA00008808"/>
    </source>
</evidence>
<feature type="domain" description="C3H1-type" evidence="11">
    <location>
        <begin position="164"/>
        <end position="194"/>
    </location>
</feature>
<dbReference type="GO" id="GO:0008270">
    <property type="term" value="F:zinc ion binding"/>
    <property type="evidence" value="ECO:0007669"/>
    <property type="project" value="UniProtKB-KW"/>
</dbReference>
<comment type="similarity">
    <text evidence="2">Belongs to the unkempt family.</text>
</comment>
<dbReference type="Pfam" id="PF18384">
    <property type="entry name" value="zf_CCCH_5"/>
    <property type="match status" value="1"/>
</dbReference>
<reference evidence="14" key="1">
    <citation type="submission" date="2017-02" db="UniProtKB">
        <authorList>
            <consortium name="WormBaseParasite"/>
        </authorList>
    </citation>
    <scope>IDENTIFICATION</scope>
</reference>
<evidence type="ECO:0000256" key="7">
    <source>
        <dbReference type="ARBA" id="ARBA00022833"/>
    </source>
</evidence>